<comment type="caution">
    <text evidence="10">The sequence shown here is derived from an EMBL/GenBank/DDBJ whole genome shotgun (WGS) entry which is preliminary data.</text>
</comment>
<evidence type="ECO:0000256" key="7">
    <source>
        <dbReference type="SAM" id="MobiDB-lite"/>
    </source>
</evidence>
<dbReference type="PROSITE" id="PS51394">
    <property type="entry name" value="PFU"/>
    <property type="match status" value="1"/>
</dbReference>
<dbReference type="Pfam" id="PF09070">
    <property type="entry name" value="PFU"/>
    <property type="match status" value="1"/>
</dbReference>
<feature type="region of interest" description="Disordered" evidence="7">
    <location>
        <begin position="806"/>
        <end position="935"/>
    </location>
</feature>
<gene>
    <name evidence="10" type="primary">PLAA</name>
    <name evidence="10" type="ORF">WISP_84108</name>
</gene>
<dbReference type="InterPro" id="IPR015155">
    <property type="entry name" value="PFU"/>
</dbReference>
<proteinExistence type="inferred from homology"/>
<feature type="compositionally biased region" description="Basic and acidic residues" evidence="7">
    <location>
        <begin position="893"/>
        <end position="905"/>
    </location>
</feature>
<feature type="domain" description="PFU" evidence="8">
    <location>
        <begin position="253"/>
        <end position="352"/>
    </location>
</feature>
<dbReference type="InterPro" id="IPR011989">
    <property type="entry name" value="ARM-like"/>
</dbReference>
<dbReference type="SMART" id="SM00320">
    <property type="entry name" value="WD40"/>
    <property type="match status" value="4"/>
</dbReference>
<keyword evidence="11" id="KW-1185">Reference proteome</keyword>
<dbReference type="Pfam" id="PF15335">
    <property type="entry name" value="CAAP1"/>
    <property type="match status" value="1"/>
</dbReference>
<protein>
    <submittedName>
        <fullName evidence="10">Phospholipase A-2-activating protein</fullName>
    </submittedName>
</protein>
<dbReference type="PROSITE" id="PS50294">
    <property type="entry name" value="WD_REPEATS_REGION"/>
    <property type="match status" value="1"/>
</dbReference>
<dbReference type="InterPro" id="IPR013535">
    <property type="entry name" value="PUL_dom"/>
</dbReference>
<evidence type="ECO:0000259" key="9">
    <source>
        <dbReference type="PROSITE" id="PS51396"/>
    </source>
</evidence>
<accession>A0ABQ9D3M6</accession>
<feature type="compositionally biased region" description="Acidic residues" evidence="7">
    <location>
        <begin position="866"/>
        <end position="881"/>
    </location>
</feature>
<feature type="compositionally biased region" description="Polar residues" evidence="7">
    <location>
        <begin position="924"/>
        <end position="935"/>
    </location>
</feature>
<evidence type="ECO:0000256" key="4">
    <source>
        <dbReference type="ARBA" id="ARBA00022574"/>
    </source>
</evidence>
<evidence type="ECO:0000256" key="1">
    <source>
        <dbReference type="ARBA" id="ARBA00004496"/>
    </source>
</evidence>
<dbReference type="Gene3D" id="3.10.20.870">
    <property type="entry name" value="PFU (PLAA family ubiquitin binding), C-terminal domain"/>
    <property type="match status" value="1"/>
</dbReference>
<evidence type="ECO:0000256" key="3">
    <source>
        <dbReference type="ARBA" id="ARBA00022490"/>
    </source>
</evidence>
<evidence type="ECO:0000313" key="10">
    <source>
        <dbReference type="EMBL" id="KAJ7414455.1"/>
    </source>
</evidence>
<organism evidence="10 11">
    <name type="scientific">Willisornis vidua</name>
    <name type="common">Xingu scale-backed antbird</name>
    <dbReference type="NCBI Taxonomy" id="1566151"/>
    <lineage>
        <taxon>Eukaryota</taxon>
        <taxon>Metazoa</taxon>
        <taxon>Chordata</taxon>
        <taxon>Craniata</taxon>
        <taxon>Vertebrata</taxon>
        <taxon>Euteleostomi</taxon>
        <taxon>Archelosauria</taxon>
        <taxon>Archosauria</taxon>
        <taxon>Dinosauria</taxon>
        <taxon>Saurischia</taxon>
        <taxon>Theropoda</taxon>
        <taxon>Coelurosauria</taxon>
        <taxon>Aves</taxon>
        <taxon>Neognathae</taxon>
        <taxon>Neoaves</taxon>
        <taxon>Telluraves</taxon>
        <taxon>Australaves</taxon>
        <taxon>Passeriformes</taxon>
        <taxon>Thamnophilidae</taxon>
        <taxon>Willisornis</taxon>
    </lineage>
</organism>
<dbReference type="SUPFAM" id="SSF50978">
    <property type="entry name" value="WD40 repeat-like"/>
    <property type="match status" value="1"/>
</dbReference>
<dbReference type="Gene3D" id="2.130.10.10">
    <property type="entry name" value="YVTN repeat-like/Quinoprotein amine dehydrogenase"/>
    <property type="match status" value="1"/>
</dbReference>
<evidence type="ECO:0000256" key="2">
    <source>
        <dbReference type="ARBA" id="ARBA00008495"/>
    </source>
</evidence>
<dbReference type="PANTHER" id="PTHR19849:SF0">
    <property type="entry name" value="PHOSPHOLIPASE A-2-ACTIVATING PROTEIN"/>
    <property type="match status" value="1"/>
</dbReference>
<dbReference type="InterPro" id="IPR015943">
    <property type="entry name" value="WD40/YVTN_repeat-like_dom_sf"/>
</dbReference>
<reference evidence="10" key="1">
    <citation type="submission" date="2019-10" db="EMBL/GenBank/DDBJ databases">
        <authorList>
            <person name="Soares A.E.R."/>
            <person name="Aleixo A."/>
            <person name="Schneider P."/>
            <person name="Miyaki C.Y."/>
            <person name="Schneider M.P."/>
            <person name="Mello C."/>
            <person name="Vasconcelos A.T.R."/>
        </authorList>
    </citation>
    <scope>NUCLEOTIDE SEQUENCE</scope>
    <source>
        <tissue evidence="10">Muscle</tissue>
    </source>
</reference>
<sequence>MESVMKRQALSLNRSFTEIHCMSGHSNFVSCVCIIPPSDLYPRGLIATGGNDHNICVFTIDNTAPLYILKGHKNTGHEDCVRGLAILSEMEFLSCANDASVRRWQISGECLQVYYGHTNYIYSISVFPRCKDFVTTGEDRSLRIWKQGECAQTIRLPAQSVWCCCVLDNGDIVVGASDGIIRVFTESLERTASAEEIQAFENELSQASIDPKTGDLGDINADDLPGREHLKDPGTRDGQTRLIKGDGKVEAYQWSVSEGRWIKIGDVVGSSDATKQTSGRVLFEGKEYDYVFTIDVNENGPSYKLPYNITDDPWLTAYNFLQKNDLNPMFLDQVAKFIMDNTKGQTLLSSSAQFSDPFTGAGRYVPGSSSGPSTMPAADPFTGAGRYVPGSASTAAAPVGGVDPYTGMGAYQSAAAKAENIYFPKKDAVTFDQANPTQILGKLKELNGTASEEHKLTEDDLIILEKLLSVTCNTSAETPTAQQLQTLWRAVNWPEDIVFPALDILRLSVRHPTVNENFCSEKEHVPFIVLLLKFLNPKGKQANQLLALRALCNCFVNHAGQKLMMEQRDEIMTQAIETKSGNKNIHIALATLTLNYAVCLHKVNNVEGKAQCLSVISTVMEVVQDLEAIFRLLVALGTLISDDINAVQLAKSLGVDSQIKKYASVSEPAKSIVHKIFSMSPVIAQIKIDHQDQTISVFKGHLDEKEAKCNVPSGEKVEETEQPSDVEEGGLDLTVSLKPVSFYIADKKEMLQQCFCVIGEKKLQRMLPDTLKNCSMDEIKRLCMEQLELLSEKNLLKILEGRIGADSDTDEEADGGDKTGDDSVSQQDNSIDSTSSLREDSKLEGQESKQGKGEDSDVLSINADAYDSDIEGPCNEEEGSDVQENTARSGAGHIDDLQKDIEKSVNEILGLAESSPKEPKGATLSVSPTEDVQPSAQQLELLELEMRARAIKALMKAGDGNKQP</sequence>
<comment type="similarity">
    <text evidence="2">Belongs to the WD repeat PLAP family.</text>
</comment>
<dbReference type="PROSITE" id="PS51396">
    <property type="entry name" value="PUL"/>
    <property type="match status" value="1"/>
</dbReference>
<keyword evidence="3" id="KW-0963">Cytoplasm</keyword>
<dbReference type="EMBL" id="WHWB01034056">
    <property type="protein sequence ID" value="KAJ7414455.1"/>
    <property type="molecule type" value="Genomic_DNA"/>
</dbReference>
<dbReference type="Pfam" id="PF08324">
    <property type="entry name" value="PUL"/>
    <property type="match status" value="1"/>
</dbReference>
<feature type="repeat" description="WD" evidence="6">
    <location>
        <begin position="114"/>
        <end position="146"/>
    </location>
</feature>
<keyword evidence="4 6" id="KW-0853">WD repeat</keyword>
<dbReference type="PROSITE" id="PS50082">
    <property type="entry name" value="WD_REPEATS_2"/>
    <property type="match status" value="1"/>
</dbReference>
<evidence type="ECO:0000256" key="5">
    <source>
        <dbReference type="ARBA" id="ARBA00022737"/>
    </source>
</evidence>
<dbReference type="Gene3D" id="1.25.10.10">
    <property type="entry name" value="Leucine-rich Repeat Variant"/>
    <property type="match status" value="1"/>
</dbReference>
<feature type="domain" description="PUL" evidence="9">
    <location>
        <begin position="421"/>
        <end position="686"/>
    </location>
</feature>
<dbReference type="InterPro" id="IPR036322">
    <property type="entry name" value="WD40_repeat_dom_sf"/>
</dbReference>
<dbReference type="Proteomes" id="UP001145742">
    <property type="component" value="Unassembled WGS sequence"/>
</dbReference>
<name>A0ABQ9D3M6_9PASS</name>
<dbReference type="InterPro" id="IPR001680">
    <property type="entry name" value="WD40_rpt"/>
</dbReference>
<feature type="compositionally biased region" description="Basic and acidic residues" evidence="7">
    <location>
        <begin position="837"/>
        <end position="855"/>
    </location>
</feature>
<keyword evidence="5" id="KW-0677">Repeat</keyword>
<comment type="subcellular location">
    <subcellularLocation>
        <location evidence="1">Cytoplasm</location>
    </subcellularLocation>
</comment>
<evidence type="ECO:0000259" key="8">
    <source>
        <dbReference type="PROSITE" id="PS51394"/>
    </source>
</evidence>
<dbReference type="InterPro" id="IPR038122">
    <property type="entry name" value="PFU_sf"/>
</dbReference>
<evidence type="ECO:0000256" key="6">
    <source>
        <dbReference type="PROSITE-ProRule" id="PRU00221"/>
    </source>
</evidence>
<dbReference type="Pfam" id="PF00400">
    <property type="entry name" value="WD40"/>
    <property type="match status" value="3"/>
</dbReference>
<dbReference type="PANTHER" id="PTHR19849">
    <property type="entry name" value="PHOSPHOLIPASE A-2-ACTIVATING PROTEIN"/>
    <property type="match status" value="1"/>
</dbReference>
<evidence type="ECO:0000313" key="11">
    <source>
        <dbReference type="Proteomes" id="UP001145742"/>
    </source>
</evidence>
<dbReference type="InterPro" id="IPR038991">
    <property type="entry name" value="CAAP1"/>
</dbReference>
<feature type="compositionally biased region" description="Polar residues" evidence="7">
    <location>
        <begin position="822"/>
        <end position="836"/>
    </location>
</feature>